<dbReference type="InterPro" id="IPR016024">
    <property type="entry name" value="ARM-type_fold"/>
</dbReference>
<keyword evidence="5" id="KW-1185">Reference proteome</keyword>
<sequence length="1430" mass="141930">MAATVFAAFRALDELCPPGAQPQASPTLQLAVERALRDLASALDTAPVLSPLQATVLLHQAAHVLALVAARAAGMGAASGNDEEGTRLALGVAARIARTVAAAAALTSRRAADGVHLRLTIGQLLSAALDACERARGASVQRAAVEAVEALCVLMAAHPPFAAFALPGVSSAIARLCATSAFRSSADVAGALRAWRAALAAALADELGDEARAGVADKADHAVARPRAGAAADALDALRARAAAMRGAPPGAEARAPADDDTALAAAAAGADAALREIGAPGACLAVRDRAWVGRTAASLAPLVGAALQAAGTRAVAARAEAVAFAAHALALVSAAADAEWAGRTRSQLARALVPSAPACVDALAAAAADDSRRVRSAARAALHGAASAGAGGVFGSGAGGLGGLLEDRMLAAIDALPDLARSIDEAAKLRAARALGSMLRALGGGGEGACAALATALPRAARALCAVLEPAAARSADARARGDAGSAYGTRLPGTAAQLDAAASRARAGQPQPRLAHARSAAAAAALLALPALVGAAGGRAALADLLLADARDRAAPPGRRLGAMASLAQLALGGRGAVRALEGAARWGSARTRARRGSRRAAAGEGESMGHGESGRVAGSGGGDAGGRESGAERGSEDESDGGVRAHLAAPSDESGDESDAMSEGTEDAEDEGEGVDADAASAALCERLVAQIVEMASDWDERPVPSHLRARVDALALRAPGVALLSGGTGPVLRVHPDALGAGLGLLERADGWHGASAAEAAAEAARVAACMRAHACDALRCCFRRLGTRSTRLSALRALPWLLEGLADAQPDVAHAAYAAVAQLAAANGAAAARARRAAGASTDADAVASTGAGASADANSAVPAVRAERQTSSGVSALLTEHLDVLIDSAARQLRAPRAHPRAPQLVSSILGFAPAGCWPLLADTVRSALTALGDMADGGDTADGAYDDAQRAVANDAPRSAYAVSVPPLNRSAPPSRALALLRVALAAAHALSAAGDAGGDGTARGCAAVASSAQPRAAPAAAPRPPQLVAHLRAAIAHGARALVGAGNGDADSCESDGDGDADGCESDGDGDADGAADCDVLAGGARAKDDDDDDDDDGLDPADGGAEPPADSRDGLLLAILASCRPWLSGARLAEALLALEAARVASAALGSRPRALLPAVHPLWLTIRHALRPAAEPRLRAASLRLVCAWLRSPAASYLRARASRELVPALLAALRARAEGESEGEGKGSGGAMMRAHVDALREAALDAVVGLEPLDGGQLLALHAHDLARAIVPLLMLAADDESGARARAGGELAHVVDALRALARAHSDAVWAALGGPAPEQPDGAFPRVRGWWAPPTAARAHMPSANARCAAPVRAASAAVAAAAKARAELLHELERPHRAAVGALLLAAASMPPPRADCALASASSGSRCDIAATTG</sequence>
<dbReference type="Pfam" id="PF21547">
    <property type="entry name" value="TTI1"/>
    <property type="match status" value="1"/>
</dbReference>
<comment type="caution">
    <text evidence="4">The sequence shown here is derived from an EMBL/GenBank/DDBJ whole genome shotgun (WGS) entry which is preliminary data.</text>
</comment>
<feature type="compositionally biased region" description="Acidic residues" evidence="1">
    <location>
        <begin position="656"/>
        <end position="678"/>
    </location>
</feature>
<evidence type="ECO:0000256" key="1">
    <source>
        <dbReference type="SAM" id="MobiDB-lite"/>
    </source>
</evidence>
<dbReference type="PANTHER" id="PTHR18460:SF3">
    <property type="entry name" value="TELO2-INTERACTING PROTEIN 1 HOMOLOG"/>
    <property type="match status" value="1"/>
</dbReference>
<dbReference type="InterPro" id="IPR057567">
    <property type="entry name" value="TPR_TTI1_C"/>
</dbReference>
<gene>
    <name evidence="4" type="ORF">KFE25_013289</name>
</gene>
<dbReference type="InterPro" id="IPR052587">
    <property type="entry name" value="TELO2-interacting_protein_1"/>
</dbReference>
<accession>A0A8J5XG39</accession>
<dbReference type="PANTHER" id="PTHR18460">
    <property type="entry name" value="TEL2 INTERACTING PROTEIN 1 TTI1 FAMILY MEMBER"/>
    <property type="match status" value="1"/>
</dbReference>
<evidence type="ECO:0000259" key="3">
    <source>
        <dbReference type="Pfam" id="PF24181"/>
    </source>
</evidence>
<dbReference type="EMBL" id="JAGTXO010000004">
    <property type="protein sequence ID" value="KAG8468206.1"/>
    <property type="molecule type" value="Genomic_DNA"/>
</dbReference>
<evidence type="ECO:0000259" key="2">
    <source>
        <dbReference type="Pfam" id="PF24173"/>
    </source>
</evidence>
<dbReference type="InterPro" id="IPR049362">
    <property type="entry name" value="TTI1_rpt"/>
</dbReference>
<dbReference type="GO" id="GO:0005737">
    <property type="term" value="C:cytoplasm"/>
    <property type="evidence" value="ECO:0007669"/>
    <property type="project" value="TreeGrafter"/>
</dbReference>
<feature type="region of interest" description="Disordered" evidence="1">
    <location>
        <begin position="1055"/>
        <end position="1119"/>
    </location>
</feature>
<dbReference type="Proteomes" id="UP000751190">
    <property type="component" value="Unassembled WGS sequence"/>
</dbReference>
<name>A0A8J5XG39_DIALT</name>
<evidence type="ECO:0000313" key="4">
    <source>
        <dbReference type="EMBL" id="KAG8468206.1"/>
    </source>
</evidence>
<dbReference type="InterPro" id="IPR057566">
    <property type="entry name" value="TPR_TTI1_N"/>
</dbReference>
<feature type="domain" description="TTI1 C-terminal TPR" evidence="3">
    <location>
        <begin position="1099"/>
        <end position="1232"/>
    </location>
</feature>
<dbReference type="Pfam" id="PF24173">
    <property type="entry name" value="TPR_TTI1_N"/>
    <property type="match status" value="1"/>
</dbReference>
<feature type="compositionally biased region" description="Basic and acidic residues" evidence="1">
    <location>
        <begin position="628"/>
        <end position="639"/>
    </location>
</feature>
<protein>
    <submittedName>
        <fullName evidence="4">Uncharacterized protein</fullName>
    </submittedName>
</protein>
<dbReference type="SUPFAM" id="SSF48371">
    <property type="entry name" value="ARM repeat"/>
    <property type="match status" value="1"/>
</dbReference>
<reference evidence="4" key="1">
    <citation type="submission" date="2021-05" db="EMBL/GenBank/DDBJ databases">
        <title>The genome of the haptophyte Pavlova lutheri (Diacronema luteri, Pavlovales) - a model for lipid biosynthesis in eukaryotic algae.</title>
        <authorList>
            <person name="Hulatt C.J."/>
            <person name="Posewitz M.C."/>
        </authorList>
    </citation>
    <scope>NUCLEOTIDE SEQUENCE</scope>
    <source>
        <strain evidence="4">NIVA-4/92</strain>
    </source>
</reference>
<organism evidence="4 5">
    <name type="scientific">Diacronema lutheri</name>
    <name type="common">Unicellular marine alga</name>
    <name type="synonym">Monochrysis lutheri</name>
    <dbReference type="NCBI Taxonomy" id="2081491"/>
    <lineage>
        <taxon>Eukaryota</taxon>
        <taxon>Haptista</taxon>
        <taxon>Haptophyta</taxon>
        <taxon>Pavlovophyceae</taxon>
        <taxon>Pavlovales</taxon>
        <taxon>Pavlovaceae</taxon>
        <taxon>Diacronema</taxon>
    </lineage>
</organism>
<feature type="region of interest" description="Disordered" evidence="1">
    <location>
        <begin position="585"/>
        <end position="678"/>
    </location>
</feature>
<feature type="domain" description="TTI1 N-terminal TPR" evidence="2">
    <location>
        <begin position="120"/>
        <end position="227"/>
    </location>
</feature>
<proteinExistence type="predicted"/>
<feature type="compositionally biased region" description="Acidic residues" evidence="1">
    <location>
        <begin position="1098"/>
        <end position="1108"/>
    </location>
</feature>
<dbReference type="Pfam" id="PF24181">
    <property type="entry name" value="TPR_TTI1_C"/>
    <property type="match status" value="1"/>
</dbReference>
<evidence type="ECO:0000313" key="5">
    <source>
        <dbReference type="Proteomes" id="UP000751190"/>
    </source>
</evidence>
<feature type="compositionally biased region" description="Acidic residues" evidence="1">
    <location>
        <begin position="1059"/>
        <end position="1084"/>
    </location>
</feature>